<dbReference type="OrthoDB" id="159229at2759"/>
<dbReference type="PANTHER" id="PTHR20910:SF1">
    <property type="entry name" value="SUPEROXIDE DISMUTASE COPPER_ZINC BINDING DOMAIN-CONTAINING PROTEIN"/>
    <property type="match status" value="1"/>
</dbReference>
<feature type="signal peptide" evidence="1">
    <location>
        <begin position="1"/>
        <end position="24"/>
    </location>
</feature>
<evidence type="ECO:0000259" key="2">
    <source>
        <dbReference type="Pfam" id="PF00080"/>
    </source>
</evidence>
<dbReference type="Gene3D" id="2.60.40.200">
    <property type="entry name" value="Superoxide dismutase, copper/zinc binding domain"/>
    <property type="match status" value="5"/>
</dbReference>
<feature type="domain" description="Superoxide dismutase copper/zinc binding" evidence="2">
    <location>
        <begin position="290"/>
        <end position="415"/>
    </location>
</feature>
<dbReference type="EnsemblMetazoa" id="G14478.5">
    <property type="protein sequence ID" value="G14478.5:cds"/>
    <property type="gene ID" value="G14478"/>
</dbReference>
<sequence>MPGFYLQWIAGFLICAALSTRAQTTLIGNIQMMGIKGTVTLTQTSQGQPITVTTALTGLSQSYTMELRELRTLYDGSSNMCSATRLGAKFGSLSVVVTNTGTSSNTITDVTDIRSITGRSVVLTDTTNSSASVCATLEPAGSHVTAIAQLPSTIAGTVTFRQASNQANAAASVCVDLFRVTDTGNTTEQTLSWDVYSTSVLADTTSTALSQRCENIGTVDIDLTTKHGKLNAGLQKGQNVKCFVDTSLDVTSLFGKTLAIKSSDGTILSCATIRQVMKRTTMTRISRDGVKGTIKLTQESMYDPTVIDVNVTGLQSLAGGYHIHEWPVPQKLLKTETVCDGSHVAGHFNPNNVVASGSPSAGTGTVDQYEIGDISGKFGTLNGKSELMETYTDYNLPLFGVNSVIGRSFVIHKAAGGARWVCANIESTDEMRIAQITFTYPYIGYIVFQQPILNWFNAETQIYVELDMNSQTGASPDHKWHIHEKMVGMDSMATTDRCMSTGGHYNPYMVDLEGNYASDCHPSNPHRCEVGDVAKKHGNINIGTSSEGKQRYFFTDVDLPLSGPLSIIGKSVVIHGANSGGARMSCANIYELPKRAVKVDTWSQMESSSVSGYVKLTENSAGSLSGETTAEINLNNLASQAGGLHVHVYPVPSGSGSPCSPGSVGGHFNPFDVDVNTSPANGTGSDDQYEVGDLSGRYGNPLNGQTSVGVTEMDSNLPLRGPLSVVGRSIVIHKADSSRWLCGNIVEDTTITKGVMYKAKATFSNGTIQGTITLMQYAYPDGGMSDTDVIVDLFYAQNQSQTSNDHNWHVHENQVTSDCMSTGGHYNPFQVNVAQNYDECGFANPLRCELGDQAKKLGKYDVGKGRRFYTDVYLPLMGQFGVIGRSFVLHAENAGGARVACADIMPMDGMTMQMTFPVMSNFNKETMRTQIASALGTQPYNLMVEQVSSGTAASEGCMQATVFFIGSESNTLYNKLDSMMKQSPDTLGAYAPTCAGCSNTCNYLVLVLGVVICLQQYLSTWR</sequence>
<dbReference type="GO" id="GO:0006801">
    <property type="term" value="P:superoxide metabolic process"/>
    <property type="evidence" value="ECO:0007669"/>
    <property type="project" value="InterPro"/>
</dbReference>
<dbReference type="PANTHER" id="PTHR20910">
    <property type="entry name" value="AGAP001623-PA"/>
    <property type="match status" value="1"/>
</dbReference>
<evidence type="ECO:0000313" key="4">
    <source>
        <dbReference type="Proteomes" id="UP000005408"/>
    </source>
</evidence>
<feature type="domain" description="Superoxide dismutase copper/zinc binding" evidence="2">
    <location>
        <begin position="467"/>
        <end position="578"/>
    </location>
</feature>
<feature type="domain" description="Superoxide dismutase copper/zinc binding" evidence="2">
    <location>
        <begin position="610"/>
        <end position="736"/>
    </location>
</feature>
<feature type="domain" description="Superoxide dismutase copper/zinc binding" evidence="2">
    <location>
        <begin position="796"/>
        <end position="902"/>
    </location>
</feature>
<dbReference type="InterPro" id="IPR036423">
    <property type="entry name" value="SOD-like_Cu/Zn_dom_sf"/>
</dbReference>
<dbReference type="OMA" id="GIWGKSL"/>
<dbReference type="SUPFAM" id="SSF49329">
    <property type="entry name" value="Cu,Zn superoxide dismutase-like"/>
    <property type="match status" value="5"/>
</dbReference>
<dbReference type="Proteomes" id="UP000005408">
    <property type="component" value="Unassembled WGS sequence"/>
</dbReference>
<dbReference type="AlphaFoldDB" id="A0A8W8ILA4"/>
<keyword evidence="4" id="KW-1185">Reference proteome</keyword>
<reference evidence="3" key="1">
    <citation type="submission" date="2022-08" db="UniProtKB">
        <authorList>
            <consortium name="EnsemblMetazoa"/>
        </authorList>
    </citation>
    <scope>IDENTIFICATION</scope>
    <source>
        <strain evidence="3">05x7-T-G4-1.051#20</strain>
    </source>
</reference>
<protein>
    <recommendedName>
        <fullName evidence="2">Superoxide dismutase copper/zinc binding domain-containing protein</fullName>
    </recommendedName>
</protein>
<feature type="chain" id="PRO_5036491163" description="Superoxide dismutase copper/zinc binding domain-containing protein" evidence="1">
    <location>
        <begin position="25"/>
        <end position="1022"/>
    </location>
</feature>
<proteinExistence type="predicted"/>
<keyword evidence="1" id="KW-0732">Signal</keyword>
<accession>A0A8W8ILA4</accession>
<name>A0A8W8ILA4_MAGGI</name>
<organism evidence="3 4">
    <name type="scientific">Magallana gigas</name>
    <name type="common">Pacific oyster</name>
    <name type="synonym">Crassostrea gigas</name>
    <dbReference type="NCBI Taxonomy" id="29159"/>
    <lineage>
        <taxon>Eukaryota</taxon>
        <taxon>Metazoa</taxon>
        <taxon>Spiralia</taxon>
        <taxon>Lophotrochozoa</taxon>
        <taxon>Mollusca</taxon>
        <taxon>Bivalvia</taxon>
        <taxon>Autobranchia</taxon>
        <taxon>Pteriomorphia</taxon>
        <taxon>Ostreida</taxon>
        <taxon>Ostreoidea</taxon>
        <taxon>Ostreidae</taxon>
        <taxon>Magallana</taxon>
    </lineage>
</organism>
<dbReference type="Pfam" id="PF00080">
    <property type="entry name" value="Sod_Cu"/>
    <property type="match status" value="4"/>
</dbReference>
<dbReference type="SMR" id="A0A8W8ILA4"/>
<dbReference type="GO" id="GO:0046872">
    <property type="term" value="F:metal ion binding"/>
    <property type="evidence" value="ECO:0007669"/>
    <property type="project" value="InterPro"/>
</dbReference>
<dbReference type="InterPro" id="IPR001424">
    <property type="entry name" value="SOD_Cu_Zn_dom"/>
</dbReference>
<evidence type="ECO:0000313" key="3">
    <source>
        <dbReference type="EnsemblMetazoa" id="G14478.5:cds"/>
    </source>
</evidence>
<evidence type="ECO:0000256" key="1">
    <source>
        <dbReference type="SAM" id="SignalP"/>
    </source>
</evidence>
<dbReference type="InterPro" id="IPR053257">
    <property type="entry name" value="Cu-only_SOD"/>
</dbReference>